<evidence type="ECO:0000313" key="4">
    <source>
        <dbReference type="Proteomes" id="UP000327039"/>
    </source>
</evidence>
<protein>
    <submittedName>
        <fullName evidence="3">Diguanylate cyclase</fullName>
    </submittedName>
</protein>
<accession>A0A5J5IVR8</accession>
<dbReference type="InterPro" id="IPR029787">
    <property type="entry name" value="Nucleotide_cyclase"/>
</dbReference>
<evidence type="ECO:0000256" key="1">
    <source>
        <dbReference type="SAM" id="Phobius"/>
    </source>
</evidence>
<keyword evidence="1" id="KW-1133">Transmembrane helix</keyword>
<dbReference type="InterPro" id="IPR000160">
    <property type="entry name" value="GGDEF_dom"/>
</dbReference>
<organism evidence="3 4">
    <name type="scientific">Microbacterium radiodurans</name>
    <dbReference type="NCBI Taxonomy" id="661398"/>
    <lineage>
        <taxon>Bacteria</taxon>
        <taxon>Bacillati</taxon>
        <taxon>Actinomycetota</taxon>
        <taxon>Actinomycetes</taxon>
        <taxon>Micrococcales</taxon>
        <taxon>Microbacteriaceae</taxon>
        <taxon>Microbacterium</taxon>
    </lineage>
</organism>
<reference evidence="4" key="1">
    <citation type="submission" date="2019-09" db="EMBL/GenBank/DDBJ databases">
        <title>Mumia zhuanghuii sp. nov. isolated from the intestinal contents of plateau pika (Ochotona curzoniae) in the Qinghai-Tibet plateau of China.</title>
        <authorList>
            <person name="Tian Z."/>
        </authorList>
    </citation>
    <scope>NUCLEOTIDE SEQUENCE [LARGE SCALE GENOMIC DNA]</scope>
    <source>
        <strain evidence="4">DSM 25564</strain>
    </source>
</reference>
<dbReference type="OrthoDB" id="5115878at2"/>
<dbReference type="InterPro" id="IPR043128">
    <property type="entry name" value="Rev_trsase/Diguanyl_cyclase"/>
</dbReference>
<comment type="caution">
    <text evidence="3">The sequence shown here is derived from an EMBL/GenBank/DDBJ whole genome shotgun (WGS) entry which is preliminary data.</text>
</comment>
<dbReference type="AlphaFoldDB" id="A0A5J5IVR8"/>
<dbReference type="Pfam" id="PF00990">
    <property type="entry name" value="GGDEF"/>
    <property type="match status" value="1"/>
</dbReference>
<dbReference type="Proteomes" id="UP000327039">
    <property type="component" value="Unassembled WGS sequence"/>
</dbReference>
<feature type="transmembrane region" description="Helical" evidence="1">
    <location>
        <begin position="151"/>
        <end position="172"/>
    </location>
</feature>
<feature type="transmembrane region" description="Helical" evidence="1">
    <location>
        <begin position="184"/>
        <end position="209"/>
    </location>
</feature>
<sequence length="388" mass="40623">MIDQFSVSLMTALVVLMGGILFLFDTLLRRPEVSGRLWATGFLSAVLTTIFYLLWAADPASVWPVVCGNAFSVFGTGAMWLGCRAYNRRGVLVPGGIVALAAVAVATATGVEFALGGDDWSGSVAMFIALLGLAGAASIECFRGDLGATRTALPLGIVFGIQSAFYAARVVVVTLDGYGGFFHTWLGTFSTSLLTVILAVTALVTVSVLRAGRVGLRGSVAGRLEGEDAEEILSAEVFQLTLRSQVRRAAVRNDLLAVSVIELDGLEYIATAFGLDVGDEVVTIWRRTMTDSAPTLALLGEVGSERIGMITVVPSAAEARRQAMALYRSLFESLGTVEGGVLPAIGIGVALSDVTGYDAERLRELALSTAERASSGVASAVLLAEENA</sequence>
<gene>
    <name evidence="3" type="ORF">F6B42_09305</name>
</gene>
<feature type="transmembrane region" description="Helical" evidence="1">
    <location>
        <begin position="6"/>
        <end position="24"/>
    </location>
</feature>
<keyword evidence="4" id="KW-1185">Reference proteome</keyword>
<dbReference type="Gene3D" id="3.30.70.270">
    <property type="match status" value="1"/>
</dbReference>
<evidence type="ECO:0000313" key="3">
    <source>
        <dbReference type="EMBL" id="KAA9087142.1"/>
    </source>
</evidence>
<proteinExistence type="predicted"/>
<dbReference type="SUPFAM" id="SSF55073">
    <property type="entry name" value="Nucleotide cyclase"/>
    <property type="match status" value="1"/>
</dbReference>
<keyword evidence="1" id="KW-0472">Membrane</keyword>
<keyword evidence="1" id="KW-0812">Transmembrane</keyword>
<feature type="transmembrane region" description="Helical" evidence="1">
    <location>
        <begin position="120"/>
        <end position="139"/>
    </location>
</feature>
<feature type="transmembrane region" description="Helical" evidence="1">
    <location>
        <begin position="61"/>
        <end position="83"/>
    </location>
</feature>
<name>A0A5J5IVR8_9MICO</name>
<feature type="domain" description="GGDEF" evidence="2">
    <location>
        <begin position="225"/>
        <end position="380"/>
    </location>
</feature>
<evidence type="ECO:0000259" key="2">
    <source>
        <dbReference type="SMART" id="SM00267"/>
    </source>
</evidence>
<dbReference type="SMART" id="SM00267">
    <property type="entry name" value="GGDEF"/>
    <property type="match status" value="1"/>
</dbReference>
<feature type="transmembrane region" description="Helical" evidence="1">
    <location>
        <begin position="90"/>
        <end position="108"/>
    </location>
</feature>
<feature type="transmembrane region" description="Helical" evidence="1">
    <location>
        <begin position="36"/>
        <end position="55"/>
    </location>
</feature>
<dbReference type="EMBL" id="VYRZ01000002">
    <property type="protein sequence ID" value="KAA9087142.1"/>
    <property type="molecule type" value="Genomic_DNA"/>
</dbReference>
<dbReference type="RefSeq" id="WP_150419338.1">
    <property type="nucleotide sequence ID" value="NZ_VYRZ01000002.1"/>
</dbReference>